<dbReference type="SUPFAM" id="SSF53474">
    <property type="entry name" value="alpha/beta-Hydrolases"/>
    <property type="match status" value="1"/>
</dbReference>
<gene>
    <name evidence="3" type="ORF">ACFQ2T_09290</name>
</gene>
<feature type="domain" description="Alpha/beta hydrolase fold-3" evidence="2">
    <location>
        <begin position="41"/>
        <end position="250"/>
    </location>
</feature>
<keyword evidence="1 3" id="KW-0378">Hydrolase</keyword>
<dbReference type="RefSeq" id="WP_379033499.1">
    <property type="nucleotide sequence ID" value="NZ_JBHTLN010000001.1"/>
</dbReference>
<keyword evidence="4" id="KW-1185">Reference proteome</keyword>
<dbReference type="Proteomes" id="UP001597206">
    <property type="component" value="Unassembled WGS sequence"/>
</dbReference>
<dbReference type="Pfam" id="PF07859">
    <property type="entry name" value="Abhydrolase_3"/>
    <property type="match status" value="1"/>
</dbReference>
<evidence type="ECO:0000259" key="2">
    <source>
        <dbReference type="Pfam" id="PF07859"/>
    </source>
</evidence>
<dbReference type="InterPro" id="IPR013094">
    <property type="entry name" value="AB_hydrolase_3"/>
</dbReference>
<reference evidence="4" key="1">
    <citation type="journal article" date="2019" name="Int. J. Syst. Evol. Microbiol.">
        <title>The Global Catalogue of Microorganisms (GCM) 10K type strain sequencing project: providing services to taxonomists for standard genome sequencing and annotation.</title>
        <authorList>
            <consortium name="The Broad Institute Genomics Platform"/>
            <consortium name="The Broad Institute Genome Sequencing Center for Infectious Disease"/>
            <person name="Wu L."/>
            <person name="Ma J."/>
        </authorList>
    </citation>
    <scope>NUCLEOTIDE SEQUENCE [LARGE SCALE GENOMIC DNA]</scope>
    <source>
        <strain evidence="4">CCUG 58411</strain>
    </source>
</reference>
<name>A0ABW3P907_9PROT</name>
<dbReference type="Gene3D" id="3.40.50.1820">
    <property type="entry name" value="alpha/beta hydrolase"/>
    <property type="match status" value="1"/>
</dbReference>
<organism evidence="3 4">
    <name type="scientific">Methylophilus flavus</name>
    <dbReference type="NCBI Taxonomy" id="640084"/>
    <lineage>
        <taxon>Bacteria</taxon>
        <taxon>Pseudomonadati</taxon>
        <taxon>Pseudomonadota</taxon>
        <taxon>Betaproteobacteria</taxon>
        <taxon>Nitrosomonadales</taxon>
        <taxon>Methylophilaceae</taxon>
        <taxon>Methylophilus</taxon>
    </lineage>
</organism>
<evidence type="ECO:0000256" key="1">
    <source>
        <dbReference type="ARBA" id="ARBA00022801"/>
    </source>
</evidence>
<sequence>MSNKALMWTTTFQTPATSQPVTLQGFGTPGKRPGQTRSPVVIFFHGGLFNAGNIEEAFALATALTDQALTDQENQAIVVCVDYPLAPEVKFPATIEVAFAALQWVVDNARQIGTDSKRIFVAGEHAGGNLAAVVAMLFRDRAMTFNKQTILAGQILINPMLDALQTSKSMGNAADSPCRRAWAEYIPTASDCTHPYASPLHSCRLGGLAPATIMTTESHPLRDEAEAYAAKLLLAGVPVQVRRLGDSTHPLTSPLHPCFNNLTQLIRQVLLDKSTAG</sequence>
<dbReference type="PANTHER" id="PTHR48081:SF8">
    <property type="entry name" value="ALPHA_BETA HYDROLASE FOLD-3 DOMAIN-CONTAINING PROTEIN-RELATED"/>
    <property type="match status" value="1"/>
</dbReference>
<proteinExistence type="predicted"/>
<dbReference type="EMBL" id="JBHTLN010000001">
    <property type="protein sequence ID" value="MFD1122694.1"/>
    <property type="molecule type" value="Genomic_DNA"/>
</dbReference>
<dbReference type="GO" id="GO:0016787">
    <property type="term" value="F:hydrolase activity"/>
    <property type="evidence" value="ECO:0007669"/>
    <property type="project" value="UniProtKB-KW"/>
</dbReference>
<dbReference type="PANTHER" id="PTHR48081">
    <property type="entry name" value="AB HYDROLASE SUPERFAMILY PROTEIN C4A8.06C"/>
    <property type="match status" value="1"/>
</dbReference>
<dbReference type="InterPro" id="IPR029058">
    <property type="entry name" value="AB_hydrolase_fold"/>
</dbReference>
<protein>
    <submittedName>
        <fullName evidence="3">Alpha/beta hydrolase</fullName>
    </submittedName>
</protein>
<comment type="caution">
    <text evidence="3">The sequence shown here is derived from an EMBL/GenBank/DDBJ whole genome shotgun (WGS) entry which is preliminary data.</text>
</comment>
<evidence type="ECO:0000313" key="3">
    <source>
        <dbReference type="EMBL" id="MFD1122694.1"/>
    </source>
</evidence>
<dbReference type="InterPro" id="IPR050300">
    <property type="entry name" value="GDXG_lipolytic_enzyme"/>
</dbReference>
<accession>A0ABW3P907</accession>
<evidence type="ECO:0000313" key="4">
    <source>
        <dbReference type="Proteomes" id="UP001597206"/>
    </source>
</evidence>